<keyword evidence="3" id="KW-1133">Transmembrane helix</keyword>
<dbReference type="RefSeq" id="WP_165342524.1">
    <property type="nucleotide sequence ID" value="NZ_JAAKZX010000111.1"/>
</dbReference>
<name>A0ABX0E0Y9_9ACTN</name>
<evidence type="ECO:0000256" key="1">
    <source>
        <dbReference type="ARBA" id="ARBA00022729"/>
    </source>
</evidence>
<dbReference type="Pfam" id="PF11611">
    <property type="entry name" value="DUF4352"/>
    <property type="match status" value="1"/>
</dbReference>
<accession>A0ABX0E0Y9</accession>
<feature type="compositionally biased region" description="Low complexity" evidence="2">
    <location>
        <begin position="68"/>
        <end position="86"/>
    </location>
</feature>
<feature type="region of interest" description="Disordered" evidence="2">
    <location>
        <begin position="1"/>
        <end position="22"/>
    </location>
</feature>
<reference evidence="5 6" key="1">
    <citation type="submission" date="2020-02" db="EMBL/GenBank/DDBJ databases">
        <title>Whole-genome analyses of novel actinobacteria.</title>
        <authorList>
            <person name="Sahin N."/>
            <person name="Tokatli A."/>
        </authorList>
    </citation>
    <scope>NUCLEOTIDE SEQUENCE [LARGE SCALE GENOMIC DNA]</scope>
    <source>
        <strain evidence="5 6">YC419</strain>
    </source>
</reference>
<dbReference type="InterPro" id="IPR029051">
    <property type="entry name" value="DUF4352"/>
</dbReference>
<feature type="domain" description="DUF4352" evidence="4">
    <location>
        <begin position="100"/>
        <end position="207"/>
    </location>
</feature>
<feature type="compositionally biased region" description="Pro residues" evidence="2">
    <location>
        <begin position="1"/>
        <end position="17"/>
    </location>
</feature>
<feature type="transmembrane region" description="Helical" evidence="3">
    <location>
        <begin position="25"/>
        <end position="46"/>
    </location>
</feature>
<evidence type="ECO:0000313" key="6">
    <source>
        <dbReference type="Proteomes" id="UP001518140"/>
    </source>
</evidence>
<dbReference type="Proteomes" id="UP001518140">
    <property type="component" value="Unassembled WGS sequence"/>
</dbReference>
<gene>
    <name evidence="5" type="ORF">G6048_28950</name>
</gene>
<evidence type="ECO:0000256" key="3">
    <source>
        <dbReference type="SAM" id="Phobius"/>
    </source>
</evidence>
<proteinExistence type="predicted"/>
<evidence type="ECO:0000313" key="5">
    <source>
        <dbReference type="EMBL" id="NGO45994.1"/>
    </source>
</evidence>
<keyword evidence="6" id="KW-1185">Reference proteome</keyword>
<protein>
    <recommendedName>
        <fullName evidence="4">DUF4352 domain-containing protein</fullName>
    </recommendedName>
</protein>
<keyword evidence="1" id="KW-0732">Signal</keyword>
<keyword evidence="3" id="KW-0812">Transmembrane</keyword>
<feature type="region of interest" description="Disordered" evidence="2">
    <location>
        <begin position="50"/>
        <end position="86"/>
    </location>
</feature>
<dbReference type="EMBL" id="JAAKZX010000111">
    <property type="protein sequence ID" value="NGO45994.1"/>
    <property type="molecule type" value="Genomic_DNA"/>
</dbReference>
<dbReference type="Gene3D" id="2.60.40.1240">
    <property type="match status" value="1"/>
</dbReference>
<organism evidence="5 6">
    <name type="scientific">Streptomyces ureilyticus</name>
    <dbReference type="NCBI Taxonomy" id="1775131"/>
    <lineage>
        <taxon>Bacteria</taxon>
        <taxon>Bacillati</taxon>
        <taxon>Actinomycetota</taxon>
        <taxon>Actinomycetes</taxon>
        <taxon>Kitasatosporales</taxon>
        <taxon>Streptomycetaceae</taxon>
        <taxon>Streptomyces</taxon>
    </lineage>
</organism>
<dbReference type="InterPro" id="IPR029050">
    <property type="entry name" value="Immunoprotect_excell_Ig-like"/>
</dbReference>
<sequence>MTDSTPPPMPGFPPPAPSKKSHTNAIVIGSAAAVIAAIVATGVVVANSRDDKADAGSAASAESTLSDETITAAEEPEQTPETTEPEILGLTDGVEYEDGVEVTLSGYARGVSTEYGSPESAPYVSFTVKIVNGSESTMNLADAYFLCQYGDEATEGEEIYDEDRGLEGMPTTHLRPGRTMTAKVACEVPKGEEYLQVEMAPSFESETAIFAGNVK</sequence>
<comment type="caution">
    <text evidence="5">The sequence shown here is derived from an EMBL/GenBank/DDBJ whole genome shotgun (WGS) entry which is preliminary data.</text>
</comment>
<evidence type="ECO:0000259" key="4">
    <source>
        <dbReference type="Pfam" id="PF11611"/>
    </source>
</evidence>
<keyword evidence="3" id="KW-0472">Membrane</keyword>
<evidence type="ECO:0000256" key="2">
    <source>
        <dbReference type="SAM" id="MobiDB-lite"/>
    </source>
</evidence>